<proteinExistence type="predicted"/>
<accession>W2TR33</accession>
<sequence length="62" mass="7336">MANDEGMRSIGLSEVDQCVTFMNSFVVHPRTLPCRGKHWEWRGERPSARHRFQRMKGKMNMD</sequence>
<protein>
    <submittedName>
        <fullName evidence="1">Uncharacterized protein</fullName>
    </submittedName>
</protein>
<reference evidence="2" key="1">
    <citation type="journal article" date="2014" name="Nat. Genet.">
        <title>Genome of the human hookworm Necator americanus.</title>
        <authorList>
            <person name="Tang Y.T."/>
            <person name="Gao X."/>
            <person name="Rosa B.A."/>
            <person name="Abubucker S."/>
            <person name="Hallsworth-Pepin K."/>
            <person name="Martin J."/>
            <person name="Tyagi R."/>
            <person name="Heizer E."/>
            <person name="Zhang X."/>
            <person name="Bhonagiri-Palsikar V."/>
            <person name="Minx P."/>
            <person name="Warren W.C."/>
            <person name="Wang Q."/>
            <person name="Zhan B."/>
            <person name="Hotez P.J."/>
            <person name="Sternberg P.W."/>
            <person name="Dougall A."/>
            <person name="Gaze S.T."/>
            <person name="Mulvenna J."/>
            <person name="Sotillo J."/>
            <person name="Ranganathan S."/>
            <person name="Rabelo E.M."/>
            <person name="Wilson R.K."/>
            <person name="Felgner P.L."/>
            <person name="Bethony J."/>
            <person name="Hawdon J.M."/>
            <person name="Gasser R.B."/>
            <person name="Loukas A."/>
            <person name="Mitreva M."/>
        </authorList>
    </citation>
    <scope>NUCLEOTIDE SEQUENCE [LARGE SCALE GENOMIC DNA]</scope>
</reference>
<dbReference type="EMBL" id="KI657987">
    <property type="protein sequence ID" value="ETN84243.1"/>
    <property type="molecule type" value="Genomic_DNA"/>
</dbReference>
<dbReference type="AlphaFoldDB" id="W2TR33"/>
<name>W2TR33_NECAM</name>
<evidence type="ECO:0000313" key="2">
    <source>
        <dbReference type="Proteomes" id="UP000053676"/>
    </source>
</evidence>
<evidence type="ECO:0000313" key="1">
    <source>
        <dbReference type="EMBL" id="ETN84243.1"/>
    </source>
</evidence>
<organism evidence="1 2">
    <name type="scientific">Necator americanus</name>
    <name type="common">Human hookworm</name>
    <dbReference type="NCBI Taxonomy" id="51031"/>
    <lineage>
        <taxon>Eukaryota</taxon>
        <taxon>Metazoa</taxon>
        <taxon>Ecdysozoa</taxon>
        <taxon>Nematoda</taxon>
        <taxon>Chromadorea</taxon>
        <taxon>Rhabditida</taxon>
        <taxon>Rhabditina</taxon>
        <taxon>Rhabditomorpha</taxon>
        <taxon>Strongyloidea</taxon>
        <taxon>Ancylostomatidae</taxon>
        <taxon>Bunostominae</taxon>
        <taxon>Necator</taxon>
    </lineage>
</organism>
<keyword evidence="2" id="KW-1185">Reference proteome</keyword>
<gene>
    <name evidence="1" type="ORF">NECAME_17198</name>
</gene>
<dbReference type="Proteomes" id="UP000053676">
    <property type="component" value="Unassembled WGS sequence"/>
</dbReference>
<dbReference type="KEGG" id="nai:NECAME_17198"/>